<feature type="region of interest" description="Disordered" evidence="1">
    <location>
        <begin position="140"/>
        <end position="165"/>
    </location>
</feature>
<feature type="region of interest" description="Disordered" evidence="1">
    <location>
        <begin position="177"/>
        <end position="207"/>
    </location>
</feature>
<feature type="compositionally biased region" description="Basic and acidic residues" evidence="1">
    <location>
        <begin position="140"/>
        <end position="152"/>
    </location>
</feature>
<keyword evidence="3" id="KW-1185">Reference proteome</keyword>
<dbReference type="EMBL" id="KV722461">
    <property type="protein sequence ID" value="OCH88137.1"/>
    <property type="molecule type" value="Genomic_DNA"/>
</dbReference>
<evidence type="ECO:0000313" key="2">
    <source>
        <dbReference type="EMBL" id="OCH88137.1"/>
    </source>
</evidence>
<sequence length="316" mass="35452">MKMGATRREVDTSARLIPLPPSPPANVVRPAEFQRPLLTDTHHLTIGDTLIPMSRFNSQRSTAETLLSVESESCEPSPSREPYLALELEDPAEVQDASEDQNNDPRMRENGMITRPGIARLRVQDEDFKDRGTLKHLRLVRRDSKESQELRQHSRAGTSRTRHNEPPVIVVEDDKTGKVRTQRTTRPERRAASRVRAPTSMGPSFSRQTWSSQYTLDIPHVDIAHRAFMEMGIEVIHAEVDMGPRPRRPPLLPRPQSMICLSGSKGAVTIAITHQVEHVVVFAREFTRLASQSLTAILRSAAGSNRPLFAGRSQTT</sequence>
<dbReference type="Proteomes" id="UP000250043">
    <property type="component" value="Unassembled WGS sequence"/>
</dbReference>
<feature type="compositionally biased region" description="Basic and acidic residues" evidence="1">
    <location>
        <begin position="1"/>
        <end position="12"/>
    </location>
</feature>
<feature type="region of interest" description="Disordered" evidence="1">
    <location>
        <begin position="91"/>
        <end position="111"/>
    </location>
</feature>
<feature type="compositionally biased region" description="Acidic residues" evidence="1">
    <location>
        <begin position="91"/>
        <end position="102"/>
    </location>
</feature>
<name>A0A8E2DIE8_9APHY</name>
<evidence type="ECO:0000256" key="1">
    <source>
        <dbReference type="SAM" id="MobiDB-lite"/>
    </source>
</evidence>
<reference evidence="2 3" key="1">
    <citation type="submission" date="2016-07" db="EMBL/GenBank/DDBJ databases">
        <title>Draft genome of the white-rot fungus Obba rivulosa 3A-2.</title>
        <authorList>
            <consortium name="DOE Joint Genome Institute"/>
            <person name="Miettinen O."/>
            <person name="Riley R."/>
            <person name="Acob R."/>
            <person name="Barry K."/>
            <person name="Cullen D."/>
            <person name="De Vries R."/>
            <person name="Hainaut M."/>
            <person name="Hatakka A."/>
            <person name="Henrissat B."/>
            <person name="Hilden K."/>
            <person name="Kuo R."/>
            <person name="Labutti K."/>
            <person name="Lipzen A."/>
            <person name="Makela M.R."/>
            <person name="Sandor L."/>
            <person name="Spatafora J.W."/>
            <person name="Grigoriev I.V."/>
            <person name="Hibbett D.S."/>
        </authorList>
    </citation>
    <scope>NUCLEOTIDE SEQUENCE [LARGE SCALE GENOMIC DNA]</scope>
    <source>
        <strain evidence="2 3">3A-2</strain>
    </source>
</reference>
<protein>
    <submittedName>
        <fullName evidence="2">Uncharacterized protein</fullName>
    </submittedName>
</protein>
<accession>A0A8E2DIE8</accession>
<organism evidence="2 3">
    <name type="scientific">Obba rivulosa</name>
    <dbReference type="NCBI Taxonomy" id="1052685"/>
    <lineage>
        <taxon>Eukaryota</taxon>
        <taxon>Fungi</taxon>
        <taxon>Dikarya</taxon>
        <taxon>Basidiomycota</taxon>
        <taxon>Agaricomycotina</taxon>
        <taxon>Agaricomycetes</taxon>
        <taxon>Polyporales</taxon>
        <taxon>Gelatoporiaceae</taxon>
        <taxon>Obba</taxon>
    </lineage>
</organism>
<gene>
    <name evidence="2" type="ORF">OBBRIDRAFT_109420</name>
</gene>
<evidence type="ECO:0000313" key="3">
    <source>
        <dbReference type="Proteomes" id="UP000250043"/>
    </source>
</evidence>
<proteinExistence type="predicted"/>
<feature type="region of interest" description="Disordered" evidence="1">
    <location>
        <begin position="1"/>
        <end position="26"/>
    </location>
</feature>
<dbReference type="AlphaFoldDB" id="A0A8E2DIE8"/>